<dbReference type="Pfam" id="PF00535">
    <property type="entry name" value="Glycos_transf_2"/>
    <property type="match status" value="1"/>
</dbReference>
<protein>
    <submittedName>
        <fullName evidence="6">Glycosyl transferase</fullName>
    </submittedName>
</protein>
<evidence type="ECO:0000256" key="1">
    <source>
        <dbReference type="ARBA" id="ARBA00006739"/>
    </source>
</evidence>
<feature type="transmembrane region" description="Helical" evidence="4">
    <location>
        <begin position="6"/>
        <end position="23"/>
    </location>
</feature>
<dbReference type="PANTHER" id="PTHR43630:SF1">
    <property type="entry name" value="POLY-BETA-1,6-N-ACETYL-D-GLUCOSAMINE SYNTHASE"/>
    <property type="match status" value="1"/>
</dbReference>
<keyword evidence="4" id="KW-0472">Membrane</keyword>
<evidence type="ECO:0000256" key="4">
    <source>
        <dbReference type="SAM" id="Phobius"/>
    </source>
</evidence>
<keyword evidence="3 6" id="KW-0808">Transferase</keyword>
<dbReference type="Gene3D" id="3.90.550.10">
    <property type="entry name" value="Spore Coat Polysaccharide Biosynthesis Protein SpsA, Chain A"/>
    <property type="match status" value="1"/>
</dbReference>
<organism evidence="6 7">
    <name type="scientific">Pseudopedobacter saltans</name>
    <dbReference type="NCBI Taxonomy" id="151895"/>
    <lineage>
        <taxon>Bacteria</taxon>
        <taxon>Pseudomonadati</taxon>
        <taxon>Bacteroidota</taxon>
        <taxon>Sphingobacteriia</taxon>
        <taxon>Sphingobacteriales</taxon>
        <taxon>Sphingobacteriaceae</taxon>
        <taxon>Pseudopedobacter</taxon>
    </lineage>
</organism>
<dbReference type="PANTHER" id="PTHR43630">
    <property type="entry name" value="POLY-BETA-1,6-N-ACETYL-D-GLUCOSAMINE SYNTHASE"/>
    <property type="match status" value="1"/>
</dbReference>
<dbReference type="InterPro" id="IPR001173">
    <property type="entry name" value="Glyco_trans_2-like"/>
</dbReference>
<dbReference type="Proteomes" id="UP000249645">
    <property type="component" value="Unassembled WGS sequence"/>
</dbReference>
<dbReference type="EMBL" id="QFOI01000128">
    <property type="protein sequence ID" value="PZP49091.1"/>
    <property type="molecule type" value="Genomic_DNA"/>
</dbReference>
<evidence type="ECO:0000256" key="3">
    <source>
        <dbReference type="ARBA" id="ARBA00022679"/>
    </source>
</evidence>
<comment type="caution">
    <text evidence="6">The sequence shown here is derived from an EMBL/GenBank/DDBJ whole genome shotgun (WGS) entry which is preliminary data.</text>
</comment>
<reference evidence="6 7" key="1">
    <citation type="submission" date="2017-11" db="EMBL/GenBank/DDBJ databases">
        <title>Infants hospitalized years apart are colonized by the same room-sourced microbial strains.</title>
        <authorList>
            <person name="Brooks B."/>
            <person name="Olm M.R."/>
            <person name="Firek B.A."/>
            <person name="Baker R."/>
            <person name="Thomas B.C."/>
            <person name="Morowitz M.J."/>
            <person name="Banfield J.F."/>
        </authorList>
    </citation>
    <scope>NUCLEOTIDE SEQUENCE [LARGE SCALE GENOMIC DNA]</scope>
    <source>
        <strain evidence="6">S2_009_000_R2_76</strain>
    </source>
</reference>
<proteinExistence type="inferred from homology"/>
<evidence type="ECO:0000313" key="6">
    <source>
        <dbReference type="EMBL" id="PZP49091.1"/>
    </source>
</evidence>
<keyword evidence="4" id="KW-0812">Transmembrane</keyword>
<comment type="similarity">
    <text evidence="1">Belongs to the glycosyltransferase 2 family.</text>
</comment>
<keyword evidence="2" id="KW-0328">Glycosyltransferase</keyword>
<accession>A0A2W5EYL9</accession>
<dbReference type="AlphaFoldDB" id="A0A2W5EYL9"/>
<evidence type="ECO:0000259" key="5">
    <source>
        <dbReference type="Pfam" id="PF00535"/>
    </source>
</evidence>
<keyword evidence="4" id="KW-1133">Transmembrane helix</keyword>
<dbReference type="InterPro" id="IPR029044">
    <property type="entry name" value="Nucleotide-diphossugar_trans"/>
</dbReference>
<sequence>MVSIVSGIIFFLLLCYIVLLMQYKKWFSHLKEFHVNNTHPSGNLRFSIIIPARDEEENIDLCLRSILANDYPLNSYEILVIDDFSTDQTARIIQDISSRYLNVRLLKMEHLIPNAAQLNSYKKKAIELAIGKSTGDWIITTDADCTVGPKWLSSFEKYIDQTNNIFVAAPVKFTNNGSFISIFQGLDFLSLQGITAASVSAGFHSMCNGANLCYKKEAFLAVDGFKGVDQLASGDDMFLMHKIQTAFPDRIGYLFGREVIVSTKPMPDVKSFLNQRIRWASKADSYQDKRIIFVLVGVYLLNLSLLLGLLACFFYPPFILIWLISIFVKILFEIRFLLPVSRFYNSTKLLLYFPLMEIPHIIYTVLAGFLGKFGKYQWKGRTVK</sequence>
<feature type="transmembrane region" description="Helical" evidence="4">
    <location>
        <begin position="350"/>
        <end position="370"/>
    </location>
</feature>
<feature type="transmembrane region" description="Helical" evidence="4">
    <location>
        <begin position="291"/>
        <end position="313"/>
    </location>
</feature>
<feature type="transmembrane region" description="Helical" evidence="4">
    <location>
        <begin position="319"/>
        <end position="338"/>
    </location>
</feature>
<feature type="domain" description="Glycosyltransferase 2-like" evidence="5">
    <location>
        <begin position="47"/>
        <end position="176"/>
    </location>
</feature>
<dbReference type="SUPFAM" id="SSF53448">
    <property type="entry name" value="Nucleotide-diphospho-sugar transferases"/>
    <property type="match status" value="1"/>
</dbReference>
<name>A0A2W5EYL9_9SPHI</name>
<evidence type="ECO:0000313" key="7">
    <source>
        <dbReference type="Proteomes" id="UP000249645"/>
    </source>
</evidence>
<dbReference type="GO" id="GO:0016757">
    <property type="term" value="F:glycosyltransferase activity"/>
    <property type="evidence" value="ECO:0007669"/>
    <property type="project" value="UniProtKB-KW"/>
</dbReference>
<gene>
    <name evidence="6" type="ORF">DI598_08640</name>
</gene>
<evidence type="ECO:0000256" key="2">
    <source>
        <dbReference type="ARBA" id="ARBA00022676"/>
    </source>
</evidence>